<dbReference type="Pfam" id="PF04304">
    <property type="entry name" value="DUF454"/>
    <property type="match status" value="1"/>
</dbReference>
<dbReference type="GO" id="GO:0005886">
    <property type="term" value="C:plasma membrane"/>
    <property type="evidence" value="ECO:0007669"/>
    <property type="project" value="TreeGrafter"/>
</dbReference>
<dbReference type="AlphaFoldDB" id="A0A9C7GBI4"/>
<feature type="transmembrane region" description="Helical" evidence="1">
    <location>
        <begin position="92"/>
        <end position="117"/>
    </location>
</feature>
<keyword evidence="1" id="KW-1133">Transmembrane helix</keyword>
<comment type="caution">
    <text evidence="2">The sequence shown here is derived from an EMBL/GenBank/DDBJ whole genome shotgun (WGS) entry which is preliminary data.</text>
</comment>
<dbReference type="PANTHER" id="PTHR35813">
    <property type="entry name" value="INNER MEMBRANE PROTEIN YBAN"/>
    <property type="match status" value="1"/>
</dbReference>
<dbReference type="Proteomes" id="UP000789845">
    <property type="component" value="Unassembled WGS sequence"/>
</dbReference>
<keyword evidence="1" id="KW-0812">Transmembrane</keyword>
<keyword evidence="3" id="KW-1185">Reference proteome</keyword>
<proteinExistence type="predicted"/>
<dbReference type="RefSeq" id="WP_230497763.1">
    <property type="nucleotide sequence ID" value="NZ_CAKJTG010000020.1"/>
</dbReference>
<name>A0A9C7GBI4_9BACI</name>
<evidence type="ECO:0000313" key="2">
    <source>
        <dbReference type="EMBL" id="CAG9609531.1"/>
    </source>
</evidence>
<evidence type="ECO:0000313" key="3">
    <source>
        <dbReference type="Proteomes" id="UP000789845"/>
    </source>
</evidence>
<dbReference type="InterPro" id="IPR007401">
    <property type="entry name" value="DUF454"/>
</dbReference>
<sequence>MKELLKYLLIFLGSFFVLLGLVGIVVPLIPTTPLLLLGAFCYARSSEKLYHWLLNTKWLGEYIRSFQAGHGIPTRTKFIAIAVLWLTSGYSIFFLIPLLWVKVLLIGVVSYITYFIWSIKSKVAKKEN</sequence>
<dbReference type="EMBL" id="CAKJTG010000020">
    <property type="protein sequence ID" value="CAG9609531.1"/>
    <property type="molecule type" value="Genomic_DNA"/>
</dbReference>
<dbReference type="PANTHER" id="PTHR35813:SF1">
    <property type="entry name" value="INNER MEMBRANE PROTEIN YBAN"/>
    <property type="match status" value="1"/>
</dbReference>
<evidence type="ECO:0000256" key="1">
    <source>
        <dbReference type="SAM" id="Phobius"/>
    </source>
</evidence>
<accession>A0A9C7GBI4</accession>
<gene>
    <name evidence="2" type="primary">ybaN</name>
    <name evidence="2" type="ORF">NEOCIP111885_03273</name>
</gene>
<feature type="transmembrane region" description="Helical" evidence="1">
    <location>
        <begin position="7"/>
        <end position="29"/>
    </location>
</feature>
<keyword evidence="1" id="KW-0472">Membrane</keyword>
<dbReference type="PIRSF" id="PIRSF016789">
    <property type="entry name" value="DUF454"/>
    <property type="match status" value="1"/>
</dbReference>
<reference evidence="2" key="1">
    <citation type="submission" date="2021-10" db="EMBL/GenBank/DDBJ databases">
        <authorList>
            <person name="Criscuolo A."/>
        </authorList>
    </citation>
    <scope>NUCLEOTIDE SEQUENCE</scope>
    <source>
        <strain evidence="2">CIP111885</strain>
    </source>
</reference>
<organism evidence="2 3">
    <name type="scientific">Pseudoneobacillus rhizosphaerae</name>
    <dbReference type="NCBI Taxonomy" id="2880968"/>
    <lineage>
        <taxon>Bacteria</taxon>
        <taxon>Bacillati</taxon>
        <taxon>Bacillota</taxon>
        <taxon>Bacilli</taxon>
        <taxon>Bacillales</taxon>
        <taxon>Bacillaceae</taxon>
        <taxon>Pseudoneobacillus</taxon>
    </lineage>
</organism>
<protein>
    <submittedName>
        <fullName evidence="2">Inner membrane protein YbaN</fullName>
    </submittedName>
</protein>